<dbReference type="EMBL" id="VZAH01000095">
    <property type="protein sequence ID" value="MQP14753.1"/>
    <property type="molecule type" value="Genomic_DNA"/>
</dbReference>
<evidence type="ECO:0000313" key="1">
    <source>
        <dbReference type="EMBL" id="MQP14753.1"/>
    </source>
</evidence>
<protein>
    <submittedName>
        <fullName evidence="1">Uncharacterized protein</fullName>
    </submittedName>
</protein>
<dbReference type="AlphaFoldDB" id="A0A6G1VPT9"/>
<gene>
    <name evidence="1" type="ORF">F7D25_10130</name>
</gene>
<dbReference type="Proteomes" id="UP000477980">
    <property type="component" value="Unassembled WGS sequence"/>
</dbReference>
<comment type="caution">
    <text evidence="1">The sequence shown here is derived from an EMBL/GenBank/DDBJ whole genome shotgun (WGS) entry which is preliminary data.</text>
</comment>
<evidence type="ECO:0000313" key="2">
    <source>
        <dbReference type="Proteomes" id="UP000477980"/>
    </source>
</evidence>
<sequence>MSIIVHIDVANVDDERTVNALEYVRVQLWLNVAHRTRLSVTLAINHVDNTVVLHCLNISNVTDSDSLASHTTTNQEYIGRVQTLV</sequence>
<reference evidence="1 2" key="1">
    <citation type="submission" date="2019-09" db="EMBL/GenBank/DDBJ databases">
        <title>Distinct polysaccharide growth profiles of human intestinal Prevotella copri isolates.</title>
        <authorList>
            <person name="Fehlner-Peach H."/>
            <person name="Magnabosco C."/>
            <person name="Raghavan V."/>
            <person name="Scher J.U."/>
            <person name="Tett A."/>
            <person name="Cox L.M."/>
            <person name="Gottsegen C."/>
            <person name="Watters A."/>
            <person name="Wiltshire- Gordon J.D."/>
            <person name="Segata N."/>
            <person name="Bonneau R."/>
            <person name="Littman D.R."/>
        </authorList>
    </citation>
    <scope>NUCLEOTIDE SEQUENCE [LARGE SCALE GENOMIC DNA]</scope>
    <source>
        <strain evidence="2">iAA917</strain>
    </source>
</reference>
<name>A0A6G1VPT9_9BACT</name>
<proteinExistence type="predicted"/>
<accession>A0A6G1VPT9</accession>
<organism evidence="1 2">
    <name type="scientific">Segatella copri</name>
    <dbReference type="NCBI Taxonomy" id="165179"/>
    <lineage>
        <taxon>Bacteria</taxon>
        <taxon>Pseudomonadati</taxon>
        <taxon>Bacteroidota</taxon>
        <taxon>Bacteroidia</taxon>
        <taxon>Bacteroidales</taxon>
        <taxon>Prevotellaceae</taxon>
        <taxon>Segatella</taxon>
    </lineage>
</organism>